<evidence type="ECO:0000256" key="5">
    <source>
        <dbReference type="ARBA" id="ARBA00023002"/>
    </source>
</evidence>
<dbReference type="Proteomes" id="UP000308014">
    <property type="component" value="Unassembled WGS sequence"/>
</dbReference>
<feature type="domain" description="Enoyl reductase (ER)" evidence="7">
    <location>
        <begin position="14"/>
        <end position="367"/>
    </location>
</feature>
<protein>
    <submittedName>
        <fullName evidence="8">Alcohol dehydrogenase</fullName>
    </submittedName>
</protein>
<evidence type="ECO:0000256" key="2">
    <source>
        <dbReference type="ARBA" id="ARBA00008072"/>
    </source>
</evidence>
<evidence type="ECO:0000256" key="1">
    <source>
        <dbReference type="ARBA" id="ARBA00001947"/>
    </source>
</evidence>
<dbReference type="PROSITE" id="PS00059">
    <property type="entry name" value="ADH_ZINC"/>
    <property type="match status" value="1"/>
</dbReference>
<dbReference type="GO" id="GO:0008270">
    <property type="term" value="F:zinc ion binding"/>
    <property type="evidence" value="ECO:0007669"/>
    <property type="project" value="InterPro"/>
</dbReference>
<dbReference type="InterPro" id="IPR011032">
    <property type="entry name" value="GroES-like_sf"/>
</dbReference>
<gene>
    <name evidence="8" type="ORF">D6D24_09164</name>
</gene>
<evidence type="ECO:0000259" key="7">
    <source>
        <dbReference type="SMART" id="SM00829"/>
    </source>
</evidence>
<accession>A0A4S8VAN1</accession>
<dbReference type="InterPro" id="IPR013149">
    <property type="entry name" value="ADH-like_C"/>
</dbReference>
<comment type="cofactor">
    <cofactor evidence="1 6">
        <name>Zn(2+)</name>
        <dbReference type="ChEBI" id="CHEBI:29105"/>
    </cofactor>
</comment>
<keyword evidence="5" id="KW-0560">Oxidoreductase</keyword>
<dbReference type="InterPro" id="IPR036291">
    <property type="entry name" value="NAD(P)-bd_dom_sf"/>
</dbReference>
<name>A0A4S8VAN1_AURPU</name>
<dbReference type="SMART" id="SM00829">
    <property type="entry name" value="PKS_ER"/>
    <property type="match status" value="1"/>
</dbReference>
<evidence type="ECO:0000256" key="6">
    <source>
        <dbReference type="RuleBase" id="RU361277"/>
    </source>
</evidence>
<keyword evidence="4 6" id="KW-0862">Zinc</keyword>
<dbReference type="EMBL" id="QZAJ01000595">
    <property type="protein sequence ID" value="THW08493.1"/>
    <property type="molecule type" value="Genomic_DNA"/>
</dbReference>
<dbReference type="SUPFAM" id="SSF51735">
    <property type="entry name" value="NAD(P)-binding Rossmann-fold domains"/>
    <property type="match status" value="1"/>
</dbReference>
<evidence type="ECO:0000256" key="4">
    <source>
        <dbReference type="ARBA" id="ARBA00022833"/>
    </source>
</evidence>
<sequence length="369" mass="39631">MPRTARALVIRRLGEPFKLETIHLDDIRDDEALVEIFASGICRTDLHCAAGHRPVSAPAVFGHEGAGTVLKVGKSITAVKPKDKVLLSYSTCGSCDQCTSGHRAYCSKILPLNFGGKRADGSSALSLPDGQSLFSNFFGQSSFSNFAVVNKASLVKVPNDTPLDLFASLGCGLQTGTGAIFNTLNVQAENTVAVFGVGSLGLSAIMACKIRQAKEIIAIDIHPSRLELAKELGATAVINSSEGDVMEKIKTICGTTGLNKALDCSGVPEIIETMVDSLGTRGRACSVGSNRPDTRVSIDVHKLFVMGKEYVGCHQGESDPHEMAPFLIDQYRRGRFPVEKITTCYRVDDYERAFEDIESGKTVKGVLLW</sequence>
<dbReference type="InterPro" id="IPR013154">
    <property type="entry name" value="ADH-like_N"/>
</dbReference>
<dbReference type="PANTHER" id="PTHR43350:SF11">
    <property type="entry name" value="ENOYL REDUCTASE (ER) DOMAIN-CONTAINING PROTEIN"/>
    <property type="match status" value="1"/>
</dbReference>
<evidence type="ECO:0000313" key="8">
    <source>
        <dbReference type="EMBL" id="THW08493.1"/>
    </source>
</evidence>
<dbReference type="PANTHER" id="PTHR43350">
    <property type="entry name" value="NAD-DEPENDENT ALCOHOL DEHYDROGENASE"/>
    <property type="match status" value="1"/>
</dbReference>
<dbReference type="SUPFAM" id="SSF50129">
    <property type="entry name" value="GroES-like"/>
    <property type="match status" value="1"/>
</dbReference>
<comment type="caution">
    <text evidence="8">The sequence shown here is derived from an EMBL/GenBank/DDBJ whole genome shotgun (WGS) entry which is preliminary data.</text>
</comment>
<proteinExistence type="inferred from homology"/>
<dbReference type="CDD" id="cd08278">
    <property type="entry name" value="benzyl_alcohol_DH"/>
    <property type="match status" value="1"/>
</dbReference>
<dbReference type="Gene3D" id="3.90.180.10">
    <property type="entry name" value="Medium-chain alcohol dehydrogenases, catalytic domain"/>
    <property type="match status" value="1"/>
</dbReference>
<dbReference type="FunFam" id="3.40.50.720:FF:000003">
    <property type="entry name" value="S-(hydroxymethyl)glutathione dehydrogenase"/>
    <property type="match status" value="1"/>
</dbReference>
<dbReference type="Pfam" id="PF00107">
    <property type="entry name" value="ADH_zinc_N"/>
    <property type="match status" value="1"/>
</dbReference>
<dbReference type="Pfam" id="PF08240">
    <property type="entry name" value="ADH_N"/>
    <property type="match status" value="1"/>
</dbReference>
<organism evidence="8 9">
    <name type="scientific">Aureobasidium pullulans</name>
    <name type="common">Black yeast</name>
    <name type="synonym">Pullularia pullulans</name>
    <dbReference type="NCBI Taxonomy" id="5580"/>
    <lineage>
        <taxon>Eukaryota</taxon>
        <taxon>Fungi</taxon>
        <taxon>Dikarya</taxon>
        <taxon>Ascomycota</taxon>
        <taxon>Pezizomycotina</taxon>
        <taxon>Dothideomycetes</taxon>
        <taxon>Dothideomycetidae</taxon>
        <taxon>Dothideales</taxon>
        <taxon>Saccotheciaceae</taxon>
        <taxon>Aureobasidium</taxon>
    </lineage>
</organism>
<dbReference type="GO" id="GO:0016491">
    <property type="term" value="F:oxidoreductase activity"/>
    <property type="evidence" value="ECO:0007669"/>
    <property type="project" value="UniProtKB-KW"/>
</dbReference>
<evidence type="ECO:0000256" key="3">
    <source>
        <dbReference type="ARBA" id="ARBA00022723"/>
    </source>
</evidence>
<reference evidence="8 9" key="1">
    <citation type="submission" date="2018-10" db="EMBL/GenBank/DDBJ databases">
        <title>Fifty Aureobasidium pullulans genomes reveal a recombining polyextremotolerant generalist.</title>
        <authorList>
            <person name="Gostincar C."/>
            <person name="Turk M."/>
            <person name="Zajc J."/>
            <person name="Gunde-Cimerman N."/>
        </authorList>
    </citation>
    <scope>NUCLEOTIDE SEQUENCE [LARGE SCALE GENOMIC DNA]</scope>
    <source>
        <strain evidence="8 9">EXF-11318</strain>
    </source>
</reference>
<comment type="similarity">
    <text evidence="2 6">Belongs to the zinc-containing alcohol dehydrogenase family.</text>
</comment>
<evidence type="ECO:0000313" key="9">
    <source>
        <dbReference type="Proteomes" id="UP000308014"/>
    </source>
</evidence>
<dbReference type="InterPro" id="IPR002328">
    <property type="entry name" value="ADH_Zn_CS"/>
</dbReference>
<dbReference type="AlphaFoldDB" id="A0A4S8VAN1"/>
<dbReference type="InterPro" id="IPR020843">
    <property type="entry name" value="ER"/>
</dbReference>
<keyword evidence="3 6" id="KW-0479">Metal-binding</keyword>
<dbReference type="Gene3D" id="3.40.50.720">
    <property type="entry name" value="NAD(P)-binding Rossmann-like Domain"/>
    <property type="match status" value="1"/>
</dbReference>